<protein>
    <recommendedName>
        <fullName evidence="8">Transcription elongation factor</fullName>
    </recommendedName>
</protein>
<keyword evidence="13" id="KW-0251">Elongation factor</keyword>
<evidence type="ECO:0000256" key="8">
    <source>
        <dbReference type="RuleBase" id="RU368078"/>
    </source>
</evidence>
<dbReference type="Pfam" id="PF08711">
    <property type="entry name" value="Med26"/>
    <property type="match status" value="1"/>
</dbReference>
<comment type="similarity">
    <text evidence="8">Belongs to the TFS-II family.</text>
</comment>
<dbReference type="PROSITE" id="PS51321">
    <property type="entry name" value="TFIIS_CENTRAL"/>
    <property type="match status" value="1"/>
</dbReference>
<feature type="compositionally biased region" description="Low complexity" evidence="9">
    <location>
        <begin position="86"/>
        <end position="161"/>
    </location>
</feature>
<keyword evidence="14" id="KW-1185">Reference proteome</keyword>
<dbReference type="OrthoDB" id="44867at2759"/>
<comment type="caution">
    <text evidence="13">The sequence shown here is derived from an EMBL/GenBank/DDBJ whole genome shotgun (WGS) entry which is preliminary data.</text>
</comment>
<dbReference type="GO" id="GO:0003746">
    <property type="term" value="F:translation elongation factor activity"/>
    <property type="evidence" value="ECO:0007669"/>
    <property type="project" value="UniProtKB-KW"/>
</dbReference>
<dbReference type="NCBIfam" id="TIGR01385">
    <property type="entry name" value="TFSII"/>
    <property type="match status" value="1"/>
</dbReference>
<dbReference type="InterPro" id="IPR003617">
    <property type="entry name" value="TFIIS/CRSP70_N_sub"/>
</dbReference>
<dbReference type="Gene3D" id="1.20.930.10">
    <property type="entry name" value="Conserved domain common to transcription factors TFIIS, elongin A, CRSP70"/>
    <property type="match status" value="1"/>
</dbReference>
<evidence type="ECO:0000259" key="11">
    <source>
        <dbReference type="PROSITE" id="PS51319"/>
    </source>
</evidence>
<dbReference type="InterPro" id="IPR006289">
    <property type="entry name" value="TFSII"/>
</dbReference>
<keyword evidence="8" id="KW-0804">Transcription</keyword>
<dbReference type="EMBL" id="PUHQ01000023">
    <property type="protein sequence ID" value="KAG0662912.1"/>
    <property type="molecule type" value="Genomic_DNA"/>
</dbReference>
<dbReference type="Gene3D" id="1.10.472.30">
    <property type="entry name" value="Transcription elongation factor S-II, central domain"/>
    <property type="match status" value="1"/>
</dbReference>
<feature type="domain" description="TFIIS N-terminal" evidence="11">
    <location>
        <begin position="6"/>
        <end position="84"/>
    </location>
</feature>
<dbReference type="PANTHER" id="PTHR11477:SF0">
    <property type="entry name" value="IP08861P-RELATED"/>
    <property type="match status" value="1"/>
</dbReference>
<dbReference type="GO" id="GO:0001139">
    <property type="term" value="F:RNA polymerase II complex recruiting activity"/>
    <property type="evidence" value="ECO:0007669"/>
    <property type="project" value="TreeGrafter"/>
</dbReference>
<dbReference type="GO" id="GO:0006368">
    <property type="term" value="P:transcription elongation by RNA polymerase II"/>
    <property type="evidence" value="ECO:0007669"/>
    <property type="project" value="InterPro"/>
</dbReference>
<organism evidence="13 14">
    <name type="scientific">Rhodotorula mucilaginosa</name>
    <name type="common">Yeast</name>
    <name type="synonym">Rhodotorula rubra</name>
    <dbReference type="NCBI Taxonomy" id="5537"/>
    <lineage>
        <taxon>Eukaryota</taxon>
        <taxon>Fungi</taxon>
        <taxon>Dikarya</taxon>
        <taxon>Basidiomycota</taxon>
        <taxon>Pucciniomycotina</taxon>
        <taxon>Microbotryomycetes</taxon>
        <taxon>Sporidiobolales</taxon>
        <taxon>Sporidiobolaceae</taxon>
        <taxon>Rhodotorula</taxon>
    </lineage>
</organism>
<dbReference type="PROSITE" id="PS51319">
    <property type="entry name" value="TFIIS_N"/>
    <property type="match status" value="1"/>
</dbReference>
<keyword evidence="13" id="KW-0648">Protein biosynthesis</keyword>
<keyword evidence="4 8" id="KW-0862">Zinc</keyword>
<gene>
    <name evidence="13" type="primary">TCEA1</name>
    <name evidence="13" type="ORF">C6P46_003000</name>
</gene>
<comment type="subcellular location">
    <subcellularLocation>
        <location evidence="1 7 8">Nucleus</location>
    </subcellularLocation>
</comment>
<dbReference type="PANTHER" id="PTHR11477">
    <property type="entry name" value="TRANSCRIPTION FACTOR S-II ZINC FINGER DOMAIN-CONTAINING PROTEIN"/>
    <property type="match status" value="1"/>
</dbReference>
<dbReference type="Pfam" id="PF07500">
    <property type="entry name" value="TFIIS_M"/>
    <property type="match status" value="1"/>
</dbReference>
<accession>A0A9P7B7R9</accession>
<dbReference type="GO" id="GO:0005634">
    <property type="term" value="C:nucleus"/>
    <property type="evidence" value="ECO:0007669"/>
    <property type="project" value="UniProtKB-SubCell"/>
</dbReference>
<feature type="region of interest" description="Disordered" evidence="9">
    <location>
        <begin position="79"/>
        <end position="191"/>
    </location>
</feature>
<proteinExistence type="inferred from homology"/>
<dbReference type="Pfam" id="PF01096">
    <property type="entry name" value="Zn_ribbon_TFIIS"/>
    <property type="match status" value="1"/>
</dbReference>
<keyword evidence="5 7" id="KW-0539">Nucleus</keyword>
<keyword evidence="2 8" id="KW-0479">Metal-binding</keyword>
<dbReference type="SMART" id="SM00510">
    <property type="entry name" value="TFS2M"/>
    <property type="match status" value="1"/>
</dbReference>
<keyword evidence="8" id="KW-0805">Transcription regulation</keyword>
<dbReference type="SMART" id="SM00509">
    <property type="entry name" value="TFS2N"/>
    <property type="match status" value="1"/>
</dbReference>
<keyword evidence="8" id="KW-0238">DNA-binding</keyword>
<evidence type="ECO:0000256" key="1">
    <source>
        <dbReference type="ARBA" id="ARBA00004123"/>
    </source>
</evidence>
<dbReference type="SUPFAM" id="SSF47676">
    <property type="entry name" value="Conserved domain common to transcription factors TFIIS, elongin A, CRSP70"/>
    <property type="match status" value="1"/>
</dbReference>
<dbReference type="CDD" id="cd13749">
    <property type="entry name" value="Zn-ribbon_TFIIS"/>
    <property type="match status" value="1"/>
</dbReference>
<evidence type="ECO:0000256" key="6">
    <source>
        <dbReference type="PROSITE-ProRule" id="PRU00472"/>
    </source>
</evidence>
<dbReference type="GO" id="GO:0008270">
    <property type="term" value="F:zinc ion binding"/>
    <property type="evidence" value="ECO:0007669"/>
    <property type="project" value="UniProtKB-UniRule"/>
</dbReference>
<dbReference type="FunFam" id="1.10.472.30:FF:000003">
    <property type="entry name" value="Transcription elongation factor S-II"/>
    <property type="match status" value="1"/>
</dbReference>
<dbReference type="SUPFAM" id="SSF46942">
    <property type="entry name" value="Elongation factor TFIIS domain 2"/>
    <property type="match status" value="1"/>
</dbReference>
<evidence type="ECO:0000256" key="4">
    <source>
        <dbReference type="ARBA" id="ARBA00022833"/>
    </source>
</evidence>
<dbReference type="InterPro" id="IPR036575">
    <property type="entry name" value="TFIIS_cen_dom_sf"/>
</dbReference>
<dbReference type="InterPro" id="IPR017923">
    <property type="entry name" value="TFIIS_N"/>
</dbReference>
<dbReference type="CDD" id="cd00183">
    <property type="entry name" value="TFIIS_I"/>
    <property type="match status" value="1"/>
</dbReference>
<dbReference type="AlphaFoldDB" id="A0A9P7B7R9"/>
<reference evidence="13 14" key="1">
    <citation type="submission" date="2020-11" db="EMBL/GenBank/DDBJ databases">
        <title>Kefir isolates.</title>
        <authorList>
            <person name="Marcisauskas S."/>
            <person name="Kim Y."/>
            <person name="Blasche S."/>
        </authorList>
    </citation>
    <scope>NUCLEOTIDE SEQUENCE [LARGE SCALE GENOMIC DNA]</scope>
    <source>
        <strain evidence="13 14">KR</strain>
    </source>
</reference>
<dbReference type="GO" id="GO:0031440">
    <property type="term" value="P:regulation of mRNA 3'-end processing"/>
    <property type="evidence" value="ECO:0007669"/>
    <property type="project" value="TreeGrafter"/>
</dbReference>
<evidence type="ECO:0000256" key="7">
    <source>
        <dbReference type="PROSITE-ProRule" id="PRU00649"/>
    </source>
</evidence>
<evidence type="ECO:0000313" key="13">
    <source>
        <dbReference type="EMBL" id="KAG0662912.1"/>
    </source>
</evidence>
<dbReference type="InterPro" id="IPR035441">
    <property type="entry name" value="TFIIS/LEDGF_dom_sf"/>
</dbReference>
<dbReference type="InterPro" id="IPR035100">
    <property type="entry name" value="TF_IIS-typ"/>
</dbReference>
<evidence type="ECO:0000259" key="12">
    <source>
        <dbReference type="PROSITE" id="PS51321"/>
    </source>
</evidence>
<dbReference type="Proteomes" id="UP000777482">
    <property type="component" value="Unassembled WGS sequence"/>
</dbReference>
<dbReference type="Gene3D" id="2.20.25.10">
    <property type="match status" value="1"/>
</dbReference>
<comment type="function">
    <text evidence="8">Necessary for efficient RNA polymerase II transcription elongation past template-encoded arresting sites.</text>
</comment>
<evidence type="ECO:0000313" key="14">
    <source>
        <dbReference type="Proteomes" id="UP000777482"/>
    </source>
</evidence>
<dbReference type="GO" id="GO:0006362">
    <property type="term" value="P:transcription elongation by RNA polymerase I"/>
    <property type="evidence" value="ECO:0007669"/>
    <property type="project" value="TreeGrafter"/>
</dbReference>
<feature type="domain" description="TFIIS central" evidence="12">
    <location>
        <begin position="192"/>
        <end position="308"/>
    </location>
</feature>
<sequence length="353" mass="37469">MATAAEILVLRKKLVAATSGEAQKPAEAVEILKQLKADVVATDELLRETKIGVTVNKLRNNDAKEVADLAKELVRKWKADVGQSGSKKTATAAASSTATSSAPSPAAASARTPKSPTPKADTASAAPSAKPSTTSSSAAAPTNGGSAASSSATTPAAPTAPLRRQSSGGPPRTHKADGIDFAQGEGATGDKTRDKCCELIYDALAQDSGAPSDLIETRSRALESHVWEQNPPPGGTANYRNKMRSFYLNLKAANNPGLREDVVSGEISIVQLYEMDPKDMASEERKAENRKLVAENLFKAQAAAPQQAETDAFQCGKCKQRRCMYYQMQTRSADEPMTTFVTCLSCNNRWKFS</sequence>
<dbReference type="PIRSF" id="PIRSF006704">
    <property type="entry name" value="TF_IIS"/>
    <property type="match status" value="1"/>
</dbReference>
<evidence type="ECO:0000256" key="5">
    <source>
        <dbReference type="ARBA" id="ARBA00023242"/>
    </source>
</evidence>
<dbReference type="GO" id="GO:0000977">
    <property type="term" value="F:RNA polymerase II transcription regulatory region sequence-specific DNA binding"/>
    <property type="evidence" value="ECO:0007669"/>
    <property type="project" value="TreeGrafter"/>
</dbReference>
<evidence type="ECO:0000256" key="3">
    <source>
        <dbReference type="ARBA" id="ARBA00022771"/>
    </source>
</evidence>
<dbReference type="PROSITE" id="PS00466">
    <property type="entry name" value="ZF_TFIIS_1"/>
    <property type="match status" value="1"/>
</dbReference>
<dbReference type="GO" id="GO:0031564">
    <property type="term" value="P:transcription antitermination"/>
    <property type="evidence" value="ECO:0007669"/>
    <property type="project" value="TreeGrafter"/>
</dbReference>
<evidence type="ECO:0000256" key="9">
    <source>
        <dbReference type="SAM" id="MobiDB-lite"/>
    </source>
</evidence>
<dbReference type="SMART" id="SM00440">
    <property type="entry name" value="ZnF_C2C2"/>
    <property type="match status" value="1"/>
</dbReference>
<feature type="domain" description="TFIIS-type" evidence="10">
    <location>
        <begin position="311"/>
        <end position="351"/>
    </location>
</feature>
<evidence type="ECO:0000259" key="10">
    <source>
        <dbReference type="PROSITE" id="PS51133"/>
    </source>
</evidence>
<dbReference type="FunFam" id="2.20.25.10:FF:000001">
    <property type="entry name" value="Probable Transcription elongation factor S-II"/>
    <property type="match status" value="1"/>
</dbReference>
<name>A0A9P7B7R9_RHOMI</name>
<dbReference type="PROSITE" id="PS51133">
    <property type="entry name" value="ZF_TFIIS_2"/>
    <property type="match status" value="1"/>
</dbReference>
<dbReference type="SUPFAM" id="SSF57783">
    <property type="entry name" value="Zinc beta-ribbon"/>
    <property type="match status" value="1"/>
</dbReference>
<keyword evidence="3 6" id="KW-0863">Zinc-finger</keyword>
<evidence type="ECO:0000256" key="2">
    <source>
        <dbReference type="ARBA" id="ARBA00022723"/>
    </source>
</evidence>
<dbReference type="InterPro" id="IPR003618">
    <property type="entry name" value="TFIIS_cen_dom"/>
</dbReference>
<dbReference type="InterPro" id="IPR001222">
    <property type="entry name" value="Znf_TFIIS"/>
</dbReference>